<proteinExistence type="predicted"/>
<sequence>MTTVLAAKLSILIAVWTSYESLVAFGTNEFRPLFKTTLLKPFLVPSLLLESLLTRGRAEFLSYTRNRIVAL</sequence>
<protein>
    <submittedName>
        <fullName evidence="1">Uncharacterized protein</fullName>
    </submittedName>
</protein>
<dbReference type="RefSeq" id="WP_165921986.1">
    <property type="nucleotide sequence ID" value="NZ_SMBK01000013.1"/>
</dbReference>
<gene>
    <name evidence="1" type="ORF">EV129_11393</name>
</gene>
<evidence type="ECO:0000313" key="1">
    <source>
        <dbReference type="EMBL" id="TCU34110.1"/>
    </source>
</evidence>
<accession>A0A4R3REZ0</accession>
<evidence type="ECO:0000313" key="2">
    <source>
        <dbReference type="Proteomes" id="UP000295507"/>
    </source>
</evidence>
<dbReference type="EMBL" id="SMBK01000013">
    <property type="protein sequence ID" value="TCU34110.1"/>
    <property type="molecule type" value="Genomic_DNA"/>
</dbReference>
<name>A0A4R3REZ0_9HYPH</name>
<dbReference type="AlphaFoldDB" id="A0A4R3REZ0"/>
<organism evidence="1 2">
    <name type="scientific">Rhizobium azibense</name>
    <dbReference type="NCBI Taxonomy" id="1136135"/>
    <lineage>
        <taxon>Bacteria</taxon>
        <taxon>Pseudomonadati</taxon>
        <taxon>Pseudomonadota</taxon>
        <taxon>Alphaproteobacteria</taxon>
        <taxon>Hyphomicrobiales</taxon>
        <taxon>Rhizobiaceae</taxon>
        <taxon>Rhizobium/Agrobacterium group</taxon>
        <taxon>Rhizobium</taxon>
    </lineage>
</organism>
<dbReference type="Proteomes" id="UP000295507">
    <property type="component" value="Unassembled WGS sequence"/>
</dbReference>
<reference evidence="1 2" key="1">
    <citation type="submission" date="2019-03" db="EMBL/GenBank/DDBJ databases">
        <title>Genomic Encyclopedia of Type Strains, Phase IV (KMG-V): Genome sequencing to study the core and pangenomes of soil and plant-associated prokaryotes.</title>
        <authorList>
            <person name="Whitman W."/>
        </authorList>
    </citation>
    <scope>NUCLEOTIDE SEQUENCE [LARGE SCALE GENOMIC DNA]</scope>
    <source>
        <strain evidence="1 2">IE4868</strain>
    </source>
</reference>
<comment type="caution">
    <text evidence="1">The sequence shown here is derived from an EMBL/GenBank/DDBJ whole genome shotgun (WGS) entry which is preliminary data.</text>
</comment>